<feature type="transmembrane region" description="Helical" evidence="1">
    <location>
        <begin position="14"/>
        <end position="31"/>
    </location>
</feature>
<dbReference type="EMBL" id="QAAD01000021">
    <property type="protein sequence ID" value="PTN06775.1"/>
    <property type="molecule type" value="Genomic_DNA"/>
</dbReference>
<feature type="transmembrane region" description="Helical" evidence="1">
    <location>
        <begin position="90"/>
        <end position="111"/>
    </location>
</feature>
<feature type="transmembrane region" description="Helical" evidence="1">
    <location>
        <begin position="167"/>
        <end position="186"/>
    </location>
</feature>
<feature type="transmembrane region" description="Helical" evidence="1">
    <location>
        <begin position="52"/>
        <end position="78"/>
    </location>
</feature>
<reference evidence="2 3" key="1">
    <citation type="submission" date="2018-04" db="EMBL/GenBank/DDBJ databases">
        <title>Genomic Encyclopedia of Archaeal and Bacterial Type Strains, Phase II (KMG-II): from individual species to whole genera.</title>
        <authorList>
            <person name="Goeker M."/>
        </authorList>
    </citation>
    <scope>NUCLEOTIDE SEQUENCE [LARGE SCALE GENOMIC DNA]</scope>
    <source>
        <strain evidence="2 3">DSM 28823</strain>
    </source>
</reference>
<keyword evidence="1" id="KW-0812">Transmembrane</keyword>
<comment type="caution">
    <text evidence="2">The sequence shown here is derived from an EMBL/GenBank/DDBJ whole genome shotgun (WGS) entry which is preliminary data.</text>
</comment>
<evidence type="ECO:0000256" key="1">
    <source>
        <dbReference type="SAM" id="Phobius"/>
    </source>
</evidence>
<feature type="transmembrane region" description="Helical" evidence="1">
    <location>
        <begin position="132"/>
        <end position="155"/>
    </location>
</feature>
<keyword evidence="1" id="KW-1133">Transmembrane helix</keyword>
<keyword evidence="3" id="KW-1185">Reference proteome</keyword>
<organism evidence="2 3">
    <name type="scientific">Mangrovibacterium marinum</name>
    <dbReference type="NCBI Taxonomy" id="1639118"/>
    <lineage>
        <taxon>Bacteria</taxon>
        <taxon>Pseudomonadati</taxon>
        <taxon>Bacteroidota</taxon>
        <taxon>Bacteroidia</taxon>
        <taxon>Marinilabiliales</taxon>
        <taxon>Prolixibacteraceae</taxon>
        <taxon>Mangrovibacterium</taxon>
    </lineage>
</organism>
<dbReference type="OrthoDB" id="1118259at2"/>
<dbReference type="Proteomes" id="UP000243525">
    <property type="component" value="Unassembled WGS sequence"/>
</dbReference>
<evidence type="ECO:0000313" key="3">
    <source>
        <dbReference type="Proteomes" id="UP000243525"/>
    </source>
</evidence>
<evidence type="ECO:0008006" key="4">
    <source>
        <dbReference type="Google" id="ProtNLM"/>
    </source>
</evidence>
<keyword evidence="1" id="KW-0472">Membrane</keyword>
<proteinExistence type="predicted"/>
<evidence type="ECO:0000313" key="2">
    <source>
        <dbReference type="EMBL" id="PTN06775.1"/>
    </source>
</evidence>
<accession>A0A2T5BY84</accession>
<protein>
    <recommendedName>
        <fullName evidence="4">Membrane protein YqaA with SNARE-associated domain</fullName>
    </recommendedName>
</protein>
<gene>
    <name evidence="2" type="ORF">C8N47_12128</name>
</gene>
<dbReference type="RefSeq" id="WP_107823506.1">
    <property type="nucleotide sequence ID" value="NZ_OY782574.1"/>
</dbReference>
<name>A0A2T5BY84_9BACT</name>
<sequence length="191" mass="22572">MTEQSKLVFLLKNLGRALIYAIVIGVAYYLFKEYIIAENQEVWLKKFYDNTLLIYLIYTGSEVFFGLFPPEFFMLWAYHKGEAMHYTLNLMFFAGVSYAAGYLAFIIGRILRRTVIFRYMSRKFFMKYWPMFRKFGSALIIAAALTPLPWALISMLVGSTEYPLKRFSMFALFRVLRFAVYGYIIFQTHQL</sequence>
<dbReference type="AlphaFoldDB" id="A0A2T5BY84"/>